<keyword evidence="2" id="KW-1185">Reference proteome</keyword>
<dbReference type="OrthoDB" id="5337308at2759"/>
<name>A0A6A6A2J2_9PLEO</name>
<protein>
    <submittedName>
        <fullName evidence="1">Uncharacterized protein</fullName>
    </submittedName>
</protein>
<proteinExistence type="predicted"/>
<dbReference type="Proteomes" id="UP000799771">
    <property type="component" value="Unassembled WGS sequence"/>
</dbReference>
<dbReference type="EMBL" id="ML977516">
    <property type="protein sequence ID" value="KAF2125415.1"/>
    <property type="molecule type" value="Genomic_DNA"/>
</dbReference>
<dbReference type="GeneID" id="54404745"/>
<evidence type="ECO:0000313" key="2">
    <source>
        <dbReference type="Proteomes" id="UP000799771"/>
    </source>
</evidence>
<dbReference type="RefSeq" id="XP_033519807.1">
    <property type="nucleotide sequence ID" value="XM_033664313.1"/>
</dbReference>
<gene>
    <name evidence="1" type="ORF">P153DRAFT_300080</name>
</gene>
<evidence type="ECO:0000313" key="1">
    <source>
        <dbReference type="EMBL" id="KAF2125415.1"/>
    </source>
</evidence>
<sequence>MTKDLEFEAAVEKGQAMLRMLDSDGQIEEQCVVTSGGQDQSIFDKPEDLPRHGYVRRMPSRKFPIRKLREILRDLGANDQMEEDGGEFVAIEHIHEEDCVFDGEEATGAYLSQVCNHLDGVLIAHANQCAPYAGILLDPPIMNYPPLHHWSDIAYLQWLVSDPNPSTSPANIKYIVRCGIQNTATCSILSKIIHRQDRDTFDLWPGMTFDINSEEGQAILGTPNGSGAAYLLAQHREQLRHKTIEKVTLFHAEDQTDTFRWPSLLFWLS</sequence>
<accession>A0A6A6A2J2</accession>
<dbReference type="AlphaFoldDB" id="A0A6A6A2J2"/>
<organism evidence="1 2">
    <name type="scientific">Dothidotthia symphoricarpi CBS 119687</name>
    <dbReference type="NCBI Taxonomy" id="1392245"/>
    <lineage>
        <taxon>Eukaryota</taxon>
        <taxon>Fungi</taxon>
        <taxon>Dikarya</taxon>
        <taxon>Ascomycota</taxon>
        <taxon>Pezizomycotina</taxon>
        <taxon>Dothideomycetes</taxon>
        <taxon>Pleosporomycetidae</taxon>
        <taxon>Pleosporales</taxon>
        <taxon>Dothidotthiaceae</taxon>
        <taxon>Dothidotthia</taxon>
    </lineage>
</organism>
<reference evidence="1" key="1">
    <citation type="journal article" date="2020" name="Stud. Mycol.">
        <title>101 Dothideomycetes genomes: a test case for predicting lifestyles and emergence of pathogens.</title>
        <authorList>
            <person name="Haridas S."/>
            <person name="Albert R."/>
            <person name="Binder M."/>
            <person name="Bloem J."/>
            <person name="Labutti K."/>
            <person name="Salamov A."/>
            <person name="Andreopoulos B."/>
            <person name="Baker S."/>
            <person name="Barry K."/>
            <person name="Bills G."/>
            <person name="Bluhm B."/>
            <person name="Cannon C."/>
            <person name="Castanera R."/>
            <person name="Culley D."/>
            <person name="Daum C."/>
            <person name="Ezra D."/>
            <person name="Gonzalez J."/>
            <person name="Henrissat B."/>
            <person name="Kuo A."/>
            <person name="Liang C."/>
            <person name="Lipzen A."/>
            <person name="Lutzoni F."/>
            <person name="Magnuson J."/>
            <person name="Mondo S."/>
            <person name="Nolan M."/>
            <person name="Ohm R."/>
            <person name="Pangilinan J."/>
            <person name="Park H.-J."/>
            <person name="Ramirez L."/>
            <person name="Alfaro M."/>
            <person name="Sun H."/>
            <person name="Tritt A."/>
            <person name="Yoshinaga Y."/>
            <person name="Zwiers L.-H."/>
            <person name="Turgeon B."/>
            <person name="Goodwin S."/>
            <person name="Spatafora J."/>
            <person name="Crous P."/>
            <person name="Grigoriev I."/>
        </authorList>
    </citation>
    <scope>NUCLEOTIDE SEQUENCE</scope>
    <source>
        <strain evidence="1">CBS 119687</strain>
    </source>
</reference>